<dbReference type="Gene3D" id="3.90.79.20">
    <property type="match status" value="1"/>
</dbReference>
<evidence type="ECO:0000256" key="2">
    <source>
        <dbReference type="ARBA" id="ARBA00022723"/>
    </source>
</evidence>
<dbReference type="CDD" id="cd03429">
    <property type="entry name" value="NUDIX_NADH_pyrophosphatase_Nudt13"/>
    <property type="match status" value="1"/>
</dbReference>
<feature type="binding site" evidence="8">
    <location>
        <position position="202"/>
    </location>
    <ligand>
        <name>a divalent metal cation</name>
        <dbReference type="ChEBI" id="CHEBI:60240"/>
        <label>1</label>
    </ligand>
</feature>
<dbReference type="Pfam" id="PF09296">
    <property type="entry name" value="NUDIX-like"/>
    <property type="match status" value="1"/>
</dbReference>
<name>A0ABQ6E0R1_9GAMM</name>
<evidence type="ECO:0000256" key="1">
    <source>
        <dbReference type="ARBA" id="ARBA00009595"/>
    </source>
</evidence>
<accession>A0ABQ6E0R1</accession>
<dbReference type="InterPro" id="IPR015375">
    <property type="entry name" value="NADH_PPase-like_N"/>
</dbReference>
<keyword evidence="6 8" id="KW-0464">Manganese</keyword>
<feature type="binding site" evidence="8">
    <location>
        <position position="243"/>
    </location>
    <ligand>
        <name>a divalent metal cation</name>
        <dbReference type="ChEBI" id="CHEBI:60240"/>
        <label>1</label>
    </ligand>
</feature>
<dbReference type="EMBL" id="BSPQ01000005">
    <property type="protein sequence ID" value="GLS90925.1"/>
    <property type="molecule type" value="Genomic_DNA"/>
</dbReference>
<dbReference type="InterPro" id="IPR049734">
    <property type="entry name" value="NudC-like_C"/>
</dbReference>
<comment type="similarity">
    <text evidence="1 8">Belongs to the Nudix hydrolase family. NudC subfamily.</text>
</comment>
<proteinExistence type="inferred from homology"/>
<comment type="catalytic activity">
    <reaction evidence="8">
        <text>NADH + H2O = reduced beta-nicotinamide D-ribonucleotide + AMP + 2 H(+)</text>
        <dbReference type="Rhea" id="RHEA:48868"/>
        <dbReference type="ChEBI" id="CHEBI:15377"/>
        <dbReference type="ChEBI" id="CHEBI:15378"/>
        <dbReference type="ChEBI" id="CHEBI:57945"/>
        <dbReference type="ChEBI" id="CHEBI:90832"/>
        <dbReference type="ChEBI" id="CHEBI:456215"/>
        <dbReference type="EC" id="3.6.1.22"/>
    </reaction>
</comment>
<feature type="binding site" evidence="8">
    <location>
        <position position="145"/>
    </location>
    <ligand>
        <name>substrate</name>
    </ligand>
</feature>
<keyword evidence="2 8" id="KW-0479">Metal-binding</keyword>
<keyword evidence="5 8" id="KW-0520">NAD</keyword>
<evidence type="ECO:0000256" key="5">
    <source>
        <dbReference type="ARBA" id="ARBA00023027"/>
    </source>
</evidence>
<dbReference type="InterPro" id="IPR015376">
    <property type="entry name" value="Znr_NADH_PPase"/>
</dbReference>
<dbReference type="Proteomes" id="UP001157353">
    <property type="component" value="Unassembled WGS sequence"/>
</dbReference>
<dbReference type="InterPro" id="IPR015797">
    <property type="entry name" value="NUDIX_hydrolase-like_dom_sf"/>
</dbReference>
<evidence type="ECO:0000256" key="6">
    <source>
        <dbReference type="ARBA" id="ARBA00023211"/>
    </source>
</evidence>
<protein>
    <recommendedName>
        <fullName evidence="8">NAD-capped RNA hydrolase NudC</fullName>
        <shortName evidence="8">DeNADding enzyme NudC</shortName>
        <ecNumber evidence="8">3.6.1.-</ecNumber>
    </recommendedName>
    <alternativeName>
        <fullName evidence="8">NADH pyrophosphatase</fullName>
        <ecNumber evidence="8">3.6.1.22</ecNumber>
    </alternativeName>
</protein>
<feature type="binding site" evidence="8">
    <location>
        <position position="122"/>
    </location>
    <ligand>
        <name>Zn(2+)</name>
        <dbReference type="ChEBI" id="CHEBI:29105"/>
    </ligand>
</feature>
<feature type="binding site" evidence="8">
    <location>
        <position position="202"/>
    </location>
    <ligand>
        <name>a divalent metal cation</name>
        <dbReference type="ChEBI" id="CHEBI:60240"/>
        <label>3</label>
    </ligand>
</feature>
<comment type="caution">
    <text evidence="8">Lacks conserved residue(s) required for the propagation of feature annotation.</text>
</comment>
<comment type="subunit">
    <text evidence="8">Homodimer.</text>
</comment>
<keyword evidence="3 8" id="KW-0378">Hydrolase</keyword>
<comment type="cofactor">
    <cofactor evidence="8">
        <name>Zn(2+)</name>
        <dbReference type="ChEBI" id="CHEBI:29105"/>
    </cofactor>
    <text evidence="8">Binds 1 zinc ion per subunit.</text>
</comment>
<comment type="caution">
    <text evidence="10">The sequence shown here is derived from an EMBL/GenBank/DDBJ whole genome shotgun (WGS) entry which is preliminary data.</text>
</comment>
<dbReference type="PANTHER" id="PTHR42904:SF6">
    <property type="entry name" value="NAD-CAPPED RNA HYDROLASE NUDT12"/>
    <property type="match status" value="1"/>
</dbReference>
<comment type="function">
    <text evidence="8">mRNA decapping enzyme that specifically removes the nicotinamide adenine dinucleotide (NAD) cap from a subset of mRNAs by hydrolyzing the diphosphate linkage to produce nicotinamide mononucleotide (NMN) and 5' monophosphate mRNA. The NAD-cap is present at the 5'-end of some mRNAs and stabilizes RNA against 5'-processing. Has preference for mRNAs with a 5'-end purine. Catalyzes the hydrolysis of a broad range of dinucleotide pyrophosphates.</text>
</comment>
<dbReference type="PROSITE" id="PS00893">
    <property type="entry name" value="NUDIX_BOX"/>
    <property type="match status" value="1"/>
</dbReference>
<keyword evidence="8" id="KW-0862">Zinc</keyword>
<evidence type="ECO:0000313" key="11">
    <source>
        <dbReference type="Proteomes" id="UP001157353"/>
    </source>
</evidence>
<dbReference type="HAMAP" id="MF_00297">
    <property type="entry name" value="Nudix_NudC"/>
    <property type="match status" value="1"/>
</dbReference>
<reference evidence="11" key="1">
    <citation type="journal article" date="2019" name="Int. J. Syst. Evol. Microbiol.">
        <title>The Global Catalogue of Microorganisms (GCM) 10K type strain sequencing project: providing services to taxonomists for standard genome sequencing and annotation.</title>
        <authorList>
            <consortium name="The Broad Institute Genomics Platform"/>
            <consortium name="The Broad Institute Genome Sequencing Center for Infectious Disease"/>
            <person name="Wu L."/>
            <person name="Ma J."/>
        </authorList>
    </citation>
    <scope>NUCLEOTIDE SEQUENCE [LARGE SCALE GENOMIC DNA]</scope>
    <source>
        <strain evidence="11">NBRC 103166</strain>
    </source>
</reference>
<dbReference type="Gene3D" id="3.90.79.10">
    <property type="entry name" value="Nucleoside Triphosphate Pyrophosphohydrolase"/>
    <property type="match status" value="1"/>
</dbReference>
<dbReference type="InterPro" id="IPR020084">
    <property type="entry name" value="NUDIX_hydrolase_CS"/>
</dbReference>
<feature type="binding site" evidence="8">
    <location>
        <position position="132"/>
    </location>
    <ligand>
        <name>substrate</name>
    </ligand>
</feature>
<keyword evidence="11" id="KW-1185">Reference proteome</keyword>
<feature type="binding site" evidence="8">
    <location>
        <position position="140"/>
    </location>
    <ligand>
        <name>Zn(2+)</name>
        <dbReference type="ChEBI" id="CHEBI:29105"/>
    </ligand>
</feature>
<dbReference type="PANTHER" id="PTHR42904">
    <property type="entry name" value="NUDIX HYDROLASE, NUDC SUBFAMILY"/>
    <property type="match status" value="1"/>
</dbReference>
<dbReference type="PROSITE" id="PS51462">
    <property type="entry name" value="NUDIX"/>
    <property type="match status" value="1"/>
</dbReference>
<feature type="short sequence motif" description="Nudix box" evidence="8">
    <location>
        <begin position="183"/>
        <end position="204"/>
    </location>
</feature>
<evidence type="ECO:0000256" key="8">
    <source>
        <dbReference type="HAMAP-Rule" id="MF_00297"/>
    </source>
</evidence>
<evidence type="ECO:0000256" key="3">
    <source>
        <dbReference type="ARBA" id="ARBA00022801"/>
    </source>
</evidence>
<dbReference type="NCBIfam" id="NF001299">
    <property type="entry name" value="PRK00241.1"/>
    <property type="match status" value="1"/>
</dbReference>
<sequence>MYNCEVIKDYWKGKMNTEKNCWWFIVAQGQILLQPLGDFVPYGNLEDLPLAESLVTEKIKIGEYQSSPCYLVQLDQQLDIGFGEYSDLRSLLGKVDDRLFDLAGRAFQLVNFYQTHQYCGQCGNEMQAIEWEVAMKCYHCQHRCYPRVSPCMIVAVRKDKQILLALHRRHQKDGLEIYTTLAGFTEAGETLEQCVEREVFEEVGLKIKNIEYVTSQPWPFPHSLMMGYIADYQSGEIKIDPRELTSAAWYDIDDLPNLPNEGTVARKLINCQIANCR</sequence>
<dbReference type="EC" id="3.6.1.-" evidence="8"/>
<comment type="cofactor">
    <cofactor evidence="8">
        <name>Mg(2+)</name>
        <dbReference type="ChEBI" id="CHEBI:18420"/>
    </cofactor>
    <cofactor evidence="8">
        <name>Mn(2+)</name>
        <dbReference type="ChEBI" id="CHEBI:29035"/>
    </cofactor>
    <text evidence="8">Divalent metal cations. Mg(2+) or Mn(2+).</text>
</comment>
<evidence type="ECO:0000313" key="10">
    <source>
        <dbReference type="EMBL" id="GLS90925.1"/>
    </source>
</evidence>
<feature type="binding site" evidence="8">
    <location>
        <position position="265"/>
    </location>
    <ligand>
        <name>substrate</name>
    </ligand>
</feature>
<feature type="binding site" evidence="8">
    <location>
        <position position="137"/>
    </location>
    <ligand>
        <name>Zn(2+)</name>
        <dbReference type="ChEBI" id="CHEBI:29105"/>
    </ligand>
</feature>
<dbReference type="Pfam" id="PF00293">
    <property type="entry name" value="NUDIX"/>
    <property type="match status" value="1"/>
</dbReference>
<dbReference type="Pfam" id="PF09297">
    <property type="entry name" value="Zn_ribbon_NUD"/>
    <property type="match status" value="1"/>
</dbReference>
<feature type="binding site" evidence="8">
    <location>
        <position position="243"/>
    </location>
    <ligand>
        <name>a divalent metal cation</name>
        <dbReference type="ChEBI" id="CHEBI:60240"/>
        <label>3</label>
    </ligand>
</feature>
<dbReference type="InterPro" id="IPR000086">
    <property type="entry name" value="NUDIX_hydrolase_dom"/>
</dbReference>
<feature type="binding site" evidence="8">
    <location>
        <position position="198"/>
    </location>
    <ligand>
        <name>a divalent metal cation</name>
        <dbReference type="ChEBI" id="CHEBI:60240"/>
        <label>2</label>
    </ligand>
</feature>
<comment type="catalytic activity">
    <reaction evidence="7">
        <text>a 5'-end NAD(+)-phospho-ribonucleoside in mRNA + H2O = a 5'-end phospho-adenosine-phospho-ribonucleoside in mRNA + beta-nicotinamide D-ribonucleotide + 2 H(+)</text>
        <dbReference type="Rhea" id="RHEA:60876"/>
        <dbReference type="Rhea" id="RHEA-COMP:15698"/>
        <dbReference type="Rhea" id="RHEA-COMP:15719"/>
        <dbReference type="ChEBI" id="CHEBI:14649"/>
        <dbReference type="ChEBI" id="CHEBI:15377"/>
        <dbReference type="ChEBI" id="CHEBI:15378"/>
        <dbReference type="ChEBI" id="CHEBI:144029"/>
        <dbReference type="ChEBI" id="CHEBI:144051"/>
    </reaction>
    <physiologicalReaction direction="left-to-right" evidence="7">
        <dbReference type="Rhea" id="RHEA:60877"/>
    </physiologicalReaction>
</comment>
<evidence type="ECO:0000259" key="9">
    <source>
        <dbReference type="PROSITE" id="PS51462"/>
    </source>
</evidence>
<dbReference type="InterPro" id="IPR022925">
    <property type="entry name" value="RNA_Hydrolase_NudC"/>
</dbReference>
<gene>
    <name evidence="8 10" type="primary">nudC</name>
    <name evidence="10" type="ORF">GCM10007916_19920</name>
</gene>
<feature type="binding site" evidence="8">
    <location>
        <begin position="216"/>
        <end position="223"/>
    </location>
    <ligand>
        <name>substrate</name>
    </ligand>
</feature>
<dbReference type="EC" id="3.6.1.22" evidence="8"/>
<feature type="binding site" evidence="8">
    <location>
        <position position="182"/>
    </location>
    <ligand>
        <name>a divalent metal cation</name>
        <dbReference type="ChEBI" id="CHEBI:60240"/>
        <label>1</label>
    </ligand>
</feature>
<feature type="binding site" evidence="8">
    <location>
        <position position="198"/>
    </location>
    <ligand>
        <name>a divalent metal cation</name>
        <dbReference type="ChEBI" id="CHEBI:60240"/>
        <label>3</label>
    </ligand>
</feature>
<comment type="catalytic activity">
    <reaction evidence="8">
        <text>NAD(+) + H2O = beta-nicotinamide D-ribonucleotide + AMP + 2 H(+)</text>
        <dbReference type="Rhea" id="RHEA:11800"/>
        <dbReference type="ChEBI" id="CHEBI:14649"/>
        <dbReference type="ChEBI" id="CHEBI:15377"/>
        <dbReference type="ChEBI" id="CHEBI:15378"/>
        <dbReference type="ChEBI" id="CHEBI:57540"/>
        <dbReference type="ChEBI" id="CHEBI:456215"/>
        <dbReference type="EC" id="3.6.1.22"/>
    </reaction>
</comment>
<feature type="domain" description="Nudix hydrolase" evidence="9">
    <location>
        <begin position="146"/>
        <end position="272"/>
    </location>
</feature>
<feature type="binding site" evidence="8">
    <location>
        <position position="89"/>
    </location>
    <ligand>
        <name>substrate</name>
    </ligand>
</feature>
<organism evidence="10 11">
    <name type="scientific">Psychromonas marina</name>
    <dbReference type="NCBI Taxonomy" id="88364"/>
    <lineage>
        <taxon>Bacteria</taxon>
        <taxon>Pseudomonadati</taxon>
        <taxon>Pseudomonadota</taxon>
        <taxon>Gammaproteobacteria</taxon>
        <taxon>Alteromonadales</taxon>
        <taxon>Psychromonadaceae</taxon>
        <taxon>Psychromonas</taxon>
    </lineage>
</organism>
<feature type="binding site" evidence="8">
    <location>
        <position position="119"/>
    </location>
    <ligand>
        <name>Zn(2+)</name>
        <dbReference type="ChEBI" id="CHEBI:29105"/>
    </ligand>
</feature>
<dbReference type="SUPFAM" id="SSF55811">
    <property type="entry name" value="Nudix"/>
    <property type="match status" value="2"/>
</dbReference>
<evidence type="ECO:0000256" key="4">
    <source>
        <dbReference type="ARBA" id="ARBA00022842"/>
    </source>
</evidence>
<dbReference type="InterPro" id="IPR050241">
    <property type="entry name" value="NAD-cap_RNA_hydrolase_NudC"/>
</dbReference>
<keyword evidence="4 8" id="KW-0460">Magnesium</keyword>
<evidence type="ECO:0000256" key="7">
    <source>
        <dbReference type="ARBA" id="ARBA00023679"/>
    </source>
</evidence>